<dbReference type="CDD" id="cd02224">
    <property type="entry name" value="cupin_SPO2919-like"/>
    <property type="match status" value="1"/>
</dbReference>
<proteinExistence type="predicted"/>
<evidence type="ECO:0000256" key="1">
    <source>
        <dbReference type="ARBA" id="ARBA00022723"/>
    </source>
</evidence>
<dbReference type="InterPro" id="IPR051610">
    <property type="entry name" value="GPI/OXD"/>
</dbReference>
<dbReference type="OrthoDB" id="116921at2"/>
<accession>A0A562T271</accession>
<dbReference type="PANTHER" id="PTHR35848:SF6">
    <property type="entry name" value="CUPIN TYPE-2 DOMAIN-CONTAINING PROTEIN"/>
    <property type="match status" value="1"/>
</dbReference>
<organism evidence="3 4">
    <name type="scientific">Roseibium hamelinense</name>
    <dbReference type="NCBI Taxonomy" id="150831"/>
    <lineage>
        <taxon>Bacteria</taxon>
        <taxon>Pseudomonadati</taxon>
        <taxon>Pseudomonadota</taxon>
        <taxon>Alphaproteobacteria</taxon>
        <taxon>Hyphomicrobiales</taxon>
        <taxon>Stappiaceae</taxon>
        <taxon>Roseibium</taxon>
    </lineage>
</organism>
<evidence type="ECO:0000313" key="3">
    <source>
        <dbReference type="EMBL" id="TWI87453.1"/>
    </source>
</evidence>
<dbReference type="Gene3D" id="2.60.120.10">
    <property type="entry name" value="Jelly Rolls"/>
    <property type="match status" value="1"/>
</dbReference>
<name>A0A562T271_9HYPH</name>
<gene>
    <name evidence="3" type="ORF">JM93_02018</name>
</gene>
<feature type="domain" description="Cupin type-2" evidence="2">
    <location>
        <begin position="49"/>
        <end position="118"/>
    </location>
</feature>
<evidence type="ECO:0000313" key="4">
    <source>
        <dbReference type="Proteomes" id="UP000320593"/>
    </source>
</evidence>
<protein>
    <submittedName>
        <fullName evidence="3">Putative cupin superfamily protein</fullName>
    </submittedName>
</protein>
<dbReference type="RefSeq" id="WP_145342805.1">
    <property type="nucleotide sequence ID" value="NZ_SMLY01000081.1"/>
</dbReference>
<sequence>MTKSPILNIEEVLAQPDMCDENPERGKFQARFGFIGRALGTQQIGVNVTIVPPGKAAWPRHFHYINDEMFIILSGSGTLHYGEEDYPFKPMDVIHIEAGTGIPFQIHNTSETELRYLALSTLDPADVFVYPDSNKIGIMAKAAPFRDLAGDDGLPAFRKWVTTDMSIGYWEGEPDV</sequence>
<keyword evidence="1" id="KW-0479">Metal-binding</keyword>
<dbReference type="InterPro" id="IPR014710">
    <property type="entry name" value="RmlC-like_jellyroll"/>
</dbReference>
<keyword evidence="4" id="KW-1185">Reference proteome</keyword>
<dbReference type="Proteomes" id="UP000320593">
    <property type="component" value="Unassembled WGS sequence"/>
</dbReference>
<dbReference type="EMBL" id="VLLF01000004">
    <property type="protein sequence ID" value="TWI87453.1"/>
    <property type="molecule type" value="Genomic_DNA"/>
</dbReference>
<dbReference type="SUPFAM" id="SSF51182">
    <property type="entry name" value="RmlC-like cupins"/>
    <property type="match status" value="1"/>
</dbReference>
<comment type="caution">
    <text evidence="3">The sequence shown here is derived from an EMBL/GenBank/DDBJ whole genome shotgun (WGS) entry which is preliminary data.</text>
</comment>
<dbReference type="InterPro" id="IPR013096">
    <property type="entry name" value="Cupin_2"/>
</dbReference>
<reference evidence="3 4" key="1">
    <citation type="submission" date="2019-07" db="EMBL/GenBank/DDBJ databases">
        <title>Genomic Encyclopedia of Archaeal and Bacterial Type Strains, Phase II (KMG-II): from individual species to whole genera.</title>
        <authorList>
            <person name="Goeker M."/>
        </authorList>
    </citation>
    <scope>NUCLEOTIDE SEQUENCE [LARGE SCALE GENOMIC DNA]</scope>
    <source>
        <strain evidence="3 4">ATCC BAA-252</strain>
    </source>
</reference>
<dbReference type="PANTHER" id="PTHR35848">
    <property type="entry name" value="OXALATE-BINDING PROTEIN"/>
    <property type="match status" value="1"/>
</dbReference>
<dbReference type="Pfam" id="PF07883">
    <property type="entry name" value="Cupin_2"/>
    <property type="match status" value="1"/>
</dbReference>
<dbReference type="AlphaFoldDB" id="A0A562T271"/>
<dbReference type="GO" id="GO:0046872">
    <property type="term" value="F:metal ion binding"/>
    <property type="evidence" value="ECO:0007669"/>
    <property type="project" value="UniProtKB-KW"/>
</dbReference>
<evidence type="ECO:0000259" key="2">
    <source>
        <dbReference type="Pfam" id="PF07883"/>
    </source>
</evidence>
<dbReference type="InterPro" id="IPR011051">
    <property type="entry name" value="RmlC_Cupin_sf"/>
</dbReference>